<sequence length="111" mass="13463">MLEALRHFATFTNLRHWVDKEKRLKFFITICDPVLPGSENTYQVYIEEQRFNVFFESPIKRWEFENIKSGKFEDMKKMLFDKQTNELLVAVLERFLLTFSAIKNNIPLYLY</sequence>
<reference evidence="1 2" key="1">
    <citation type="submission" date="2021-02" db="EMBL/GenBank/DDBJ databases">
        <title>Nitrogen-fixing ability and nitrogen fixation related genes of thermophilic fermentative bacteria in the genus Caldicellulosiruptor.</title>
        <authorList>
            <person name="Chen Y."/>
            <person name="Nishihara A."/>
            <person name="Haruta S."/>
        </authorList>
    </citation>
    <scope>NUCLEOTIDE SEQUENCE [LARGE SCALE GENOMIC DNA]</scope>
    <source>
        <strain evidence="1 2">YA01</strain>
    </source>
</reference>
<protein>
    <submittedName>
        <fullName evidence="1">Uncharacterized protein</fullName>
    </submittedName>
</protein>
<gene>
    <name evidence="1" type="ORF">CaldiYA01_22670</name>
</gene>
<proteinExistence type="predicted"/>
<accession>A0ABM7NQ81</accession>
<dbReference type="EMBL" id="AP024480">
    <property type="protein sequence ID" value="BCS82307.1"/>
    <property type="molecule type" value="Genomic_DNA"/>
</dbReference>
<organism evidence="1 2">
    <name type="scientific">Caldicellulosiruptor diazotrophicus</name>
    <dbReference type="NCBI Taxonomy" id="2806205"/>
    <lineage>
        <taxon>Bacteria</taxon>
        <taxon>Bacillati</taxon>
        <taxon>Bacillota</taxon>
        <taxon>Bacillota incertae sedis</taxon>
        <taxon>Caldicellulosiruptorales</taxon>
        <taxon>Caldicellulosiruptoraceae</taxon>
        <taxon>Caldicellulosiruptor</taxon>
    </lineage>
</organism>
<dbReference type="SUPFAM" id="SSF160980">
    <property type="entry name" value="SSO1389-like"/>
    <property type="match status" value="1"/>
</dbReference>
<evidence type="ECO:0000313" key="2">
    <source>
        <dbReference type="Proteomes" id="UP000663623"/>
    </source>
</evidence>
<evidence type="ECO:0000313" key="1">
    <source>
        <dbReference type="EMBL" id="BCS82307.1"/>
    </source>
</evidence>
<dbReference type="RefSeq" id="WP_207179816.1">
    <property type="nucleotide sequence ID" value="NZ_AP024480.1"/>
</dbReference>
<name>A0ABM7NQ81_9FIRM</name>
<keyword evidence="2" id="KW-1185">Reference proteome</keyword>
<dbReference type="Proteomes" id="UP000663623">
    <property type="component" value="Chromosome"/>
</dbReference>